<feature type="region of interest" description="Disordered" evidence="1">
    <location>
        <begin position="288"/>
        <end position="321"/>
    </location>
</feature>
<dbReference type="EMBL" id="JAFLNF010000003">
    <property type="protein sequence ID" value="MBO0345465.1"/>
    <property type="molecule type" value="Genomic_DNA"/>
</dbReference>
<gene>
    <name evidence="3" type="ORF">J0X15_09560</name>
</gene>
<accession>A0A939ENL4</accession>
<name>A0A939ENL4_9HYPH</name>
<keyword evidence="2" id="KW-1133">Transmembrane helix</keyword>
<evidence type="ECO:0000256" key="1">
    <source>
        <dbReference type="SAM" id="MobiDB-lite"/>
    </source>
</evidence>
<dbReference type="Proteomes" id="UP000664779">
    <property type="component" value="Unassembled WGS sequence"/>
</dbReference>
<dbReference type="AlphaFoldDB" id="A0A939ENL4"/>
<comment type="caution">
    <text evidence="3">The sequence shown here is derived from an EMBL/GenBank/DDBJ whole genome shotgun (WGS) entry which is preliminary data.</text>
</comment>
<dbReference type="RefSeq" id="WP_206940050.1">
    <property type="nucleotide sequence ID" value="NZ_JAFLNF010000003.1"/>
</dbReference>
<feature type="transmembrane region" description="Helical" evidence="2">
    <location>
        <begin position="43"/>
        <end position="69"/>
    </location>
</feature>
<dbReference type="InterPro" id="IPR010865">
    <property type="entry name" value="DUF1499"/>
</dbReference>
<organism evidence="3 4">
    <name type="scientific">Roseibium limicola</name>
    <dbReference type="NCBI Taxonomy" id="2816037"/>
    <lineage>
        <taxon>Bacteria</taxon>
        <taxon>Pseudomonadati</taxon>
        <taxon>Pseudomonadota</taxon>
        <taxon>Alphaproteobacteria</taxon>
        <taxon>Hyphomicrobiales</taxon>
        <taxon>Stappiaceae</taxon>
        <taxon>Roseibium</taxon>
    </lineage>
</organism>
<sequence length="321" mass="34645">MKRFPLFQAKTARVSRIFGALGLPVSLIAVLGHRLDAIGVWDMVLAIMLAAGLGLFAIALAMIAFAQLWRFGGRGFTHAGFGLVYGFVALLPASALIAAPLVLEGASDISTNPNDPPVIRTSGALQTGPAWTFGRPLVFTGQDDGEHPFDIVPRRYRMSPSRVHSAAREVLSRDGWTLIDETLPDLPDMPTRLQARVRSPLLGLVKDFVVRIRPDPMGALLDLRSSSQTGLRDLDSNADRIREVLAGIDDVLLETYGEVEAQDVALHERLDEQGRLLLDGTPGFAEGGRAPLPGFKPYLPDLEGDQTAPAEDLLMPAGPET</sequence>
<evidence type="ECO:0000256" key="2">
    <source>
        <dbReference type="SAM" id="Phobius"/>
    </source>
</evidence>
<proteinExistence type="predicted"/>
<protein>
    <submittedName>
        <fullName evidence="3">DUF1499 domain-containing protein</fullName>
    </submittedName>
</protein>
<dbReference type="Pfam" id="PF07386">
    <property type="entry name" value="DUF1499"/>
    <property type="match status" value="1"/>
</dbReference>
<reference evidence="3" key="1">
    <citation type="submission" date="2021-03" db="EMBL/GenBank/DDBJ databases">
        <title>Roseibium sp. CAU 1637 isolated from Incheon.</title>
        <authorList>
            <person name="Kim W."/>
        </authorList>
    </citation>
    <scope>NUCLEOTIDE SEQUENCE</scope>
    <source>
        <strain evidence="3">CAU 1637</strain>
    </source>
</reference>
<evidence type="ECO:0000313" key="3">
    <source>
        <dbReference type="EMBL" id="MBO0345465.1"/>
    </source>
</evidence>
<feature type="transmembrane region" description="Helical" evidence="2">
    <location>
        <begin position="81"/>
        <end position="103"/>
    </location>
</feature>
<keyword evidence="2" id="KW-0472">Membrane</keyword>
<feature type="transmembrane region" description="Helical" evidence="2">
    <location>
        <begin position="12"/>
        <end position="31"/>
    </location>
</feature>
<keyword evidence="4" id="KW-1185">Reference proteome</keyword>
<keyword evidence="2" id="KW-0812">Transmembrane</keyword>
<evidence type="ECO:0000313" key="4">
    <source>
        <dbReference type="Proteomes" id="UP000664779"/>
    </source>
</evidence>